<feature type="transmembrane region" description="Helical" evidence="1">
    <location>
        <begin position="48"/>
        <end position="69"/>
    </location>
</feature>
<dbReference type="EMBL" id="LR824009">
    <property type="protein sequence ID" value="CAD0197168.1"/>
    <property type="molecule type" value="Genomic_DNA"/>
</dbReference>
<evidence type="ECO:0000313" key="2">
    <source>
        <dbReference type="EMBL" id="CAD0197168.1"/>
    </source>
</evidence>
<evidence type="ECO:0000313" key="3">
    <source>
        <dbReference type="Proteomes" id="UP001154114"/>
    </source>
</evidence>
<proteinExistence type="predicted"/>
<keyword evidence="1" id="KW-0472">Membrane</keyword>
<dbReference type="Proteomes" id="UP001154114">
    <property type="component" value="Chromosome 6"/>
</dbReference>
<reference evidence="2" key="1">
    <citation type="submission" date="2021-12" db="EMBL/GenBank/DDBJ databases">
        <authorList>
            <person name="King R."/>
        </authorList>
    </citation>
    <scope>NUCLEOTIDE SEQUENCE</scope>
</reference>
<dbReference type="AlphaFoldDB" id="A0A9N8KTK0"/>
<sequence>MFNVVQIIGIPFRITLNQQAQIMNTSVLSYIRSCECYTAIISVNNMKLAVLLVVATLMAAAAAEINWVLRNAQARALALNSRFGNTNSTGCFRDSYCDGECSKTCLKTKGLCFQSVCYCKAN</sequence>
<keyword evidence="1" id="KW-0812">Transmembrane</keyword>
<keyword evidence="1" id="KW-1133">Transmembrane helix</keyword>
<keyword evidence="3" id="KW-1185">Reference proteome</keyword>
<evidence type="ECO:0000256" key="1">
    <source>
        <dbReference type="SAM" id="Phobius"/>
    </source>
</evidence>
<accession>A0A9N8KTK0</accession>
<protein>
    <submittedName>
        <fullName evidence="2">Uncharacterized protein</fullName>
    </submittedName>
</protein>
<organism evidence="2 3">
    <name type="scientific">Chrysodeixis includens</name>
    <name type="common">Soybean looper</name>
    <name type="synonym">Pseudoplusia includens</name>
    <dbReference type="NCBI Taxonomy" id="689277"/>
    <lineage>
        <taxon>Eukaryota</taxon>
        <taxon>Metazoa</taxon>
        <taxon>Ecdysozoa</taxon>
        <taxon>Arthropoda</taxon>
        <taxon>Hexapoda</taxon>
        <taxon>Insecta</taxon>
        <taxon>Pterygota</taxon>
        <taxon>Neoptera</taxon>
        <taxon>Endopterygota</taxon>
        <taxon>Lepidoptera</taxon>
        <taxon>Glossata</taxon>
        <taxon>Ditrysia</taxon>
        <taxon>Noctuoidea</taxon>
        <taxon>Noctuidae</taxon>
        <taxon>Plusiinae</taxon>
        <taxon>Chrysodeixis</taxon>
    </lineage>
</organism>
<gene>
    <name evidence="2" type="ORF">CINC_LOCUS11453</name>
</gene>
<name>A0A9N8KTK0_CHRIL</name>